<evidence type="ECO:0000313" key="3">
    <source>
        <dbReference type="Proteomes" id="UP001596189"/>
    </source>
</evidence>
<evidence type="ECO:0000256" key="1">
    <source>
        <dbReference type="SAM" id="Phobius"/>
    </source>
</evidence>
<name>A0ABW1JJH3_9ACTN</name>
<dbReference type="Proteomes" id="UP001596189">
    <property type="component" value="Unassembled WGS sequence"/>
</dbReference>
<comment type="caution">
    <text evidence="2">The sequence shown here is derived from an EMBL/GenBank/DDBJ whole genome shotgun (WGS) entry which is preliminary data.</text>
</comment>
<keyword evidence="3" id="KW-1185">Reference proteome</keyword>
<evidence type="ECO:0000313" key="2">
    <source>
        <dbReference type="EMBL" id="MFC6009031.1"/>
    </source>
</evidence>
<gene>
    <name evidence="2" type="ORF">ACFQDO_17995</name>
</gene>
<dbReference type="RefSeq" id="WP_345717559.1">
    <property type="nucleotide sequence ID" value="NZ_BAABFP010000007.1"/>
</dbReference>
<keyword evidence="1" id="KW-0472">Membrane</keyword>
<reference evidence="3" key="1">
    <citation type="journal article" date="2019" name="Int. J. Syst. Evol. Microbiol.">
        <title>The Global Catalogue of Microorganisms (GCM) 10K type strain sequencing project: providing services to taxonomists for standard genome sequencing and annotation.</title>
        <authorList>
            <consortium name="The Broad Institute Genomics Platform"/>
            <consortium name="The Broad Institute Genome Sequencing Center for Infectious Disease"/>
            <person name="Wu L."/>
            <person name="Ma J."/>
        </authorList>
    </citation>
    <scope>NUCLEOTIDE SEQUENCE [LARGE SCALE GENOMIC DNA]</scope>
    <source>
        <strain evidence="3">KACC 14249</strain>
    </source>
</reference>
<dbReference type="EMBL" id="JBHSRD010000008">
    <property type="protein sequence ID" value="MFC6009031.1"/>
    <property type="molecule type" value="Genomic_DNA"/>
</dbReference>
<accession>A0ABW1JJH3</accession>
<keyword evidence="1" id="KW-1133">Transmembrane helix</keyword>
<feature type="transmembrane region" description="Helical" evidence="1">
    <location>
        <begin position="21"/>
        <end position="44"/>
    </location>
</feature>
<organism evidence="2 3">
    <name type="scientific">Angustibacter luteus</name>
    <dbReference type="NCBI Taxonomy" id="658456"/>
    <lineage>
        <taxon>Bacteria</taxon>
        <taxon>Bacillati</taxon>
        <taxon>Actinomycetota</taxon>
        <taxon>Actinomycetes</taxon>
        <taxon>Kineosporiales</taxon>
        <taxon>Kineosporiaceae</taxon>
    </lineage>
</organism>
<sequence>MSTRARGVRRRAALARGPADAGNALVEFCVLGVLLLVPVVYLVLVLGRVEAAAFAAQRAAREGGRAFVTASDVDQARARADAAAALALADQGVLGRGRITIDCEHADCLSPDGRVTVSTEVDVALPGVPRLLDRAFPTRVQVTAQQVSVVDRFRSKQAGPDAGRVGSR</sequence>
<proteinExistence type="predicted"/>
<keyword evidence="1" id="KW-0812">Transmembrane</keyword>
<protein>
    <submittedName>
        <fullName evidence="2">Pilus assembly protein</fullName>
    </submittedName>
</protein>